<dbReference type="InterPro" id="IPR008496">
    <property type="entry name" value="TMEM222/RTE1"/>
</dbReference>
<protein>
    <recommendedName>
        <fullName evidence="4">Protein RTE1-HOMOLOG</fullName>
    </recommendedName>
</protein>
<evidence type="ECO:0008006" key="4">
    <source>
        <dbReference type="Google" id="ProtNLM"/>
    </source>
</evidence>
<name>A0A834GBZ1_RHOSS</name>
<dbReference type="EMBL" id="WJXA01000010">
    <property type="protein sequence ID" value="KAF7130100.1"/>
    <property type="molecule type" value="Genomic_DNA"/>
</dbReference>
<dbReference type="Pfam" id="PF05608">
    <property type="entry name" value="RTE1"/>
    <property type="match status" value="2"/>
</dbReference>
<dbReference type="PANTHER" id="PTHR20921">
    <property type="entry name" value="TRANSMEMBRANE PROTEIN 222"/>
    <property type="match status" value="1"/>
</dbReference>
<dbReference type="PANTHER" id="PTHR20921:SF0">
    <property type="entry name" value="TRANSMEMBRANE PROTEIN 222"/>
    <property type="match status" value="1"/>
</dbReference>
<dbReference type="OrthoDB" id="267284at2759"/>
<gene>
    <name evidence="2" type="ORF">RHSIM_Rhsim10G0215100</name>
</gene>
<dbReference type="AlphaFoldDB" id="A0A834GBZ1"/>
<feature type="transmembrane region" description="Helical" evidence="1">
    <location>
        <begin position="242"/>
        <end position="261"/>
    </location>
</feature>
<feature type="transmembrane region" description="Helical" evidence="1">
    <location>
        <begin position="210"/>
        <end position="230"/>
    </location>
</feature>
<sequence length="288" mass="32790">MLSMSLAMEPNPDPEHHLMIDHRMPQASEIDPRRGRFPCCIVWTPLPVLSWLVPFIGDMGICREDGVILDFAGPNFVCVDNFTFGAVARYIQINKEKWHASSLAACHLTERGDKELSILGQPSFVIFTSFHGHQLRWLQDPLPITIVLCSICPQLAAYTSEEAYRQDEPSRDLSTWDDALRKGTQEFQHRSYNLFTCNCHSFVANNLNRLAFQSGGWNVVNLAVLIFLKGQWVNKASMVRSYLPFLVVFSLGVTIGGWTFITFLAFFTFLLVGWFLLGTYCFRNLILL</sequence>
<evidence type="ECO:0000313" key="3">
    <source>
        <dbReference type="Proteomes" id="UP000626092"/>
    </source>
</evidence>
<organism evidence="2 3">
    <name type="scientific">Rhododendron simsii</name>
    <name type="common">Sims's rhododendron</name>
    <dbReference type="NCBI Taxonomy" id="118357"/>
    <lineage>
        <taxon>Eukaryota</taxon>
        <taxon>Viridiplantae</taxon>
        <taxon>Streptophyta</taxon>
        <taxon>Embryophyta</taxon>
        <taxon>Tracheophyta</taxon>
        <taxon>Spermatophyta</taxon>
        <taxon>Magnoliopsida</taxon>
        <taxon>eudicotyledons</taxon>
        <taxon>Gunneridae</taxon>
        <taxon>Pentapetalae</taxon>
        <taxon>asterids</taxon>
        <taxon>Ericales</taxon>
        <taxon>Ericaceae</taxon>
        <taxon>Ericoideae</taxon>
        <taxon>Rhodoreae</taxon>
        <taxon>Rhododendron</taxon>
    </lineage>
</organism>
<accession>A0A834GBZ1</accession>
<keyword evidence="3" id="KW-1185">Reference proteome</keyword>
<comment type="caution">
    <text evidence="2">The sequence shown here is derived from an EMBL/GenBank/DDBJ whole genome shotgun (WGS) entry which is preliminary data.</text>
</comment>
<reference evidence="2" key="1">
    <citation type="submission" date="2019-11" db="EMBL/GenBank/DDBJ databases">
        <authorList>
            <person name="Liu Y."/>
            <person name="Hou J."/>
            <person name="Li T.-Q."/>
            <person name="Guan C.-H."/>
            <person name="Wu X."/>
            <person name="Wu H.-Z."/>
            <person name="Ling F."/>
            <person name="Zhang R."/>
            <person name="Shi X.-G."/>
            <person name="Ren J.-P."/>
            <person name="Chen E.-F."/>
            <person name="Sun J.-M."/>
        </authorList>
    </citation>
    <scope>NUCLEOTIDE SEQUENCE</scope>
    <source>
        <strain evidence="2">Adult_tree_wgs_1</strain>
        <tissue evidence="2">Leaves</tissue>
    </source>
</reference>
<dbReference type="GO" id="GO:0005794">
    <property type="term" value="C:Golgi apparatus"/>
    <property type="evidence" value="ECO:0007669"/>
    <property type="project" value="TreeGrafter"/>
</dbReference>
<dbReference type="GO" id="GO:0005783">
    <property type="term" value="C:endoplasmic reticulum"/>
    <property type="evidence" value="ECO:0007669"/>
    <property type="project" value="TreeGrafter"/>
</dbReference>
<keyword evidence="1" id="KW-1133">Transmembrane helix</keyword>
<dbReference type="GO" id="GO:0009723">
    <property type="term" value="P:response to ethylene"/>
    <property type="evidence" value="ECO:0007669"/>
    <property type="project" value="TreeGrafter"/>
</dbReference>
<proteinExistence type="predicted"/>
<evidence type="ECO:0000313" key="2">
    <source>
        <dbReference type="EMBL" id="KAF7130100.1"/>
    </source>
</evidence>
<keyword evidence="1" id="KW-0812">Transmembrane</keyword>
<dbReference type="Proteomes" id="UP000626092">
    <property type="component" value="Unassembled WGS sequence"/>
</dbReference>
<feature type="transmembrane region" description="Helical" evidence="1">
    <location>
        <begin position="267"/>
        <end position="286"/>
    </location>
</feature>
<keyword evidence="1" id="KW-0472">Membrane</keyword>
<evidence type="ECO:0000256" key="1">
    <source>
        <dbReference type="SAM" id="Phobius"/>
    </source>
</evidence>
<dbReference type="GO" id="GO:0010104">
    <property type="term" value="P:regulation of ethylene-activated signaling pathway"/>
    <property type="evidence" value="ECO:0007669"/>
    <property type="project" value="TreeGrafter"/>
</dbReference>